<evidence type="ECO:0008006" key="5">
    <source>
        <dbReference type="Google" id="ProtNLM"/>
    </source>
</evidence>
<dbReference type="EMBL" id="BAAAQD010000022">
    <property type="protein sequence ID" value="GAA1550909.1"/>
    <property type="molecule type" value="Genomic_DNA"/>
</dbReference>
<keyword evidence="2" id="KW-1133">Transmembrane helix</keyword>
<proteinExistence type="predicted"/>
<protein>
    <recommendedName>
        <fullName evidence="5">Lipoprotein</fullName>
    </recommendedName>
</protein>
<sequence>MWRGTTTGAYVARMRRGLRAAVWVTVVMLGAACFWSPSPGSRYSEQQRVDLTDDIVVGVWVGHVSGATYTFAADGTFEAVGVPTATFDDTPFRIGGPIGPYRCQGSWRIAQDRHLLVLDVTSIRDERDGQPYAQPRSVTFSATQWVSDPPDDPVKPLTLELGADRMTEK</sequence>
<organism evidence="3 4">
    <name type="scientific">Dactylosporangium maewongense</name>
    <dbReference type="NCBI Taxonomy" id="634393"/>
    <lineage>
        <taxon>Bacteria</taxon>
        <taxon>Bacillati</taxon>
        <taxon>Actinomycetota</taxon>
        <taxon>Actinomycetes</taxon>
        <taxon>Micromonosporales</taxon>
        <taxon>Micromonosporaceae</taxon>
        <taxon>Dactylosporangium</taxon>
    </lineage>
</organism>
<feature type="region of interest" description="Disordered" evidence="1">
    <location>
        <begin position="142"/>
        <end position="169"/>
    </location>
</feature>
<keyword evidence="4" id="KW-1185">Reference proteome</keyword>
<keyword evidence="2" id="KW-0812">Transmembrane</keyword>
<name>A0ABN2C198_9ACTN</name>
<evidence type="ECO:0000313" key="3">
    <source>
        <dbReference type="EMBL" id="GAA1550909.1"/>
    </source>
</evidence>
<dbReference type="Proteomes" id="UP001501470">
    <property type="component" value="Unassembled WGS sequence"/>
</dbReference>
<reference evidence="3 4" key="1">
    <citation type="journal article" date="2019" name="Int. J. Syst. Evol. Microbiol.">
        <title>The Global Catalogue of Microorganisms (GCM) 10K type strain sequencing project: providing services to taxonomists for standard genome sequencing and annotation.</title>
        <authorList>
            <consortium name="The Broad Institute Genomics Platform"/>
            <consortium name="The Broad Institute Genome Sequencing Center for Infectious Disease"/>
            <person name="Wu L."/>
            <person name="Ma J."/>
        </authorList>
    </citation>
    <scope>NUCLEOTIDE SEQUENCE [LARGE SCALE GENOMIC DNA]</scope>
    <source>
        <strain evidence="3 4">JCM 15933</strain>
    </source>
</reference>
<dbReference type="PROSITE" id="PS51257">
    <property type="entry name" value="PROKAR_LIPOPROTEIN"/>
    <property type="match status" value="1"/>
</dbReference>
<gene>
    <name evidence="3" type="ORF">GCM10009827_084420</name>
</gene>
<feature type="transmembrane region" description="Helical" evidence="2">
    <location>
        <begin position="20"/>
        <end position="38"/>
    </location>
</feature>
<evidence type="ECO:0000313" key="4">
    <source>
        <dbReference type="Proteomes" id="UP001501470"/>
    </source>
</evidence>
<evidence type="ECO:0000256" key="1">
    <source>
        <dbReference type="SAM" id="MobiDB-lite"/>
    </source>
</evidence>
<comment type="caution">
    <text evidence="3">The sequence shown here is derived from an EMBL/GenBank/DDBJ whole genome shotgun (WGS) entry which is preliminary data.</text>
</comment>
<evidence type="ECO:0000256" key="2">
    <source>
        <dbReference type="SAM" id="Phobius"/>
    </source>
</evidence>
<keyword evidence="2" id="KW-0472">Membrane</keyword>
<accession>A0ABN2C198</accession>